<evidence type="ECO:0000313" key="10">
    <source>
        <dbReference type="Proteomes" id="UP000598360"/>
    </source>
</evidence>
<evidence type="ECO:0000256" key="5">
    <source>
        <dbReference type="ARBA" id="ARBA00022989"/>
    </source>
</evidence>
<dbReference type="EMBL" id="JADEYC010000007">
    <property type="protein sequence ID" value="MBE9373687.1"/>
    <property type="molecule type" value="Genomic_DNA"/>
</dbReference>
<dbReference type="GO" id="GO:0022857">
    <property type="term" value="F:transmembrane transporter activity"/>
    <property type="evidence" value="ECO:0007669"/>
    <property type="project" value="InterPro"/>
</dbReference>
<keyword evidence="2" id="KW-0813">Transport</keyword>
<feature type="transmembrane region" description="Helical" evidence="7">
    <location>
        <begin position="20"/>
        <end position="40"/>
    </location>
</feature>
<proteinExistence type="predicted"/>
<accession>A0A929FZF8</accession>
<feature type="transmembrane region" description="Helical" evidence="7">
    <location>
        <begin position="52"/>
        <end position="69"/>
    </location>
</feature>
<organism evidence="9 10">
    <name type="scientific">Saccharopolyspora montiporae</name>
    <dbReference type="NCBI Taxonomy" id="2781240"/>
    <lineage>
        <taxon>Bacteria</taxon>
        <taxon>Bacillati</taxon>
        <taxon>Actinomycetota</taxon>
        <taxon>Actinomycetes</taxon>
        <taxon>Pseudonocardiales</taxon>
        <taxon>Pseudonocardiaceae</taxon>
        <taxon>Saccharopolyspora</taxon>
    </lineage>
</organism>
<dbReference type="Proteomes" id="UP000598360">
    <property type="component" value="Unassembled WGS sequence"/>
</dbReference>
<dbReference type="InterPro" id="IPR020846">
    <property type="entry name" value="MFS_dom"/>
</dbReference>
<dbReference type="InterPro" id="IPR011701">
    <property type="entry name" value="MFS"/>
</dbReference>
<dbReference type="PROSITE" id="PS50850">
    <property type="entry name" value="MFS"/>
    <property type="match status" value="1"/>
</dbReference>
<feature type="transmembrane region" description="Helical" evidence="7">
    <location>
        <begin position="172"/>
        <end position="191"/>
    </location>
</feature>
<feature type="transmembrane region" description="Helical" evidence="7">
    <location>
        <begin position="307"/>
        <end position="328"/>
    </location>
</feature>
<feature type="transmembrane region" description="Helical" evidence="7">
    <location>
        <begin position="340"/>
        <end position="364"/>
    </location>
</feature>
<keyword evidence="3" id="KW-1003">Cell membrane</keyword>
<evidence type="ECO:0000256" key="4">
    <source>
        <dbReference type="ARBA" id="ARBA00022692"/>
    </source>
</evidence>
<evidence type="ECO:0000259" key="8">
    <source>
        <dbReference type="PROSITE" id="PS50850"/>
    </source>
</evidence>
<evidence type="ECO:0000256" key="6">
    <source>
        <dbReference type="ARBA" id="ARBA00023136"/>
    </source>
</evidence>
<name>A0A929FZF8_9PSEU</name>
<protein>
    <submittedName>
        <fullName evidence="9">MFS transporter</fullName>
    </submittedName>
</protein>
<comment type="subcellular location">
    <subcellularLocation>
        <location evidence="1">Cell membrane</location>
        <topology evidence="1">Multi-pass membrane protein</topology>
    </subcellularLocation>
</comment>
<dbReference type="Gene3D" id="1.20.1250.20">
    <property type="entry name" value="MFS general substrate transporter like domains"/>
    <property type="match status" value="1"/>
</dbReference>
<keyword evidence="4 7" id="KW-0812">Transmembrane</keyword>
<dbReference type="GO" id="GO:0005886">
    <property type="term" value="C:plasma membrane"/>
    <property type="evidence" value="ECO:0007669"/>
    <property type="project" value="UniProtKB-SubCell"/>
</dbReference>
<feature type="transmembrane region" description="Helical" evidence="7">
    <location>
        <begin position="81"/>
        <end position="100"/>
    </location>
</feature>
<keyword evidence="6 7" id="KW-0472">Membrane</keyword>
<gene>
    <name evidence="9" type="ORF">IQ251_04400</name>
</gene>
<comment type="caution">
    <text evidence="9">The sequence shown here is derived from an EMBL/GenBank/DDBJ whole genome shotgun (WGS) entry which is preliminary data.</text>
</comment>
<dbReference type="InterPro" id="IPR050171">
    <property type="entry name" value="MFS_Transporters"/>
</dbReference>
<dbReference type="PANTHER" id="PTHR23517">
    <property type="entry name" value="RESISTANCE PROTEIN MDTM, PUTATIVE-RELATED-RELATED"/>
    <property type="match status" value="1"/>
</dbReference>
<feature type="transmembrane region" description="Helical" evidence="7">
    <location>
        <begin position="139"/>
        <end position="160"/>
    </location>
</feature>
<evidence type="ECO:0000256" key="7">
    <source>
        <dbReference type="SAM" id="Phobius"/>
    </source>
</evidence>
<sequence length="406" mass="40230">MAPAREPVPRPRPGAAPTGAYLLVVLTAGAYLPSPLYPAYQQALGMSDLTMTLVYAMFALVSAPALLLLGPAADALGPRPVLRAAVLAAAFGSACFALASGPEWLLAGRAAQGFALGAATGAATELITRANGSYAQRAALASAAFLGGTAAGPVAGGLLAEFAPWPRVLPHLVVLGLLALGWYLVATRVPGGHGSGPRWRPARPRIPRGMRLRFSAAAASGFLAWTVAGLFLAVIPALLARSGQTGTAVPGSILGAVLICSMLVQPLVARAGERWAQLVGLGGLLVSLAILAGTAAGSVLLTLTAAVIAGLGHGLTYGGAAAAVGAVAPAPQRAGVTAAAYVAFYLGSGCPAVIVGALTLRWSLETATSAVTTVAAAAVAPAIAAVWCVGRRRPGAAAPDATDGGR</sequence>
<evidence type="ECO:0000313" key="9">
    <source>
        <dbReference type="EMBL" id="MBE9373687.1"/>
    </source>
</evidence>
<feature type="transmembrane region" description="Helical" evidence="7">
    <location>
        <begin position="370"/>
        <end position="389"/>
    </location>
</feature>
<evidence type="ECO:0000256" key="1">
    <source>
        <dbReference type="ARBA" id="ARBA00004651"/>
    </source>
</evidence>
<feature type="domain" description="Major facilitator superfamily (MFS) profile" evidence="8">
    <location>
        <begin position="13"/>
        <end position="393"/>
    </location>
</feature>
<dbReference type="Pfam" id="PF07690">
    <property type="entry name" value="MFS_1"/>
    <property type="match status" value="1"/>
</dbReference>
<feature type="transmembrane region" description="Helical" evidence="7">
    <location>
        <begin position="281"/>
        <end position="301"/>
    </location>
</feature>
<reference evidence="9" key="1">
    <citation type="submission" date="2020-10" db="EMBL/GenBank/DDBJ databases">
        <title>Diversity and distribution of actinomycetes associated with coral in the coast of Hainan.</title>
        <authorList>
            <person name="Li F."/>
        </authorList>
    </citation>
    <scope>NUCLEOTIDE SEQUENCE</scope>
    <source>
        <strain evidence="9">HNM0983</strain>
    </source>
</reference>
<evidence type="ECO:0000256" key="3">
    <source>
        <dbReference type="ARBA" id="ARBA00022475"/>
    </source>
</evidence>
<dbReference type="SUPFAM" id="SSF103473">
    <property type="entry name" value="MFS general substrate transporter"/>
    <property type="match status" value="1"/>
</dbReference>
<dbReference type="InterPro" id="IPR036259">
    <property type="entry name" value="MFS_trans_sf"/>
</dbReference>
<feature type="transmembrane region" description="Helical" evidence="7">
    <location>
        <begin position="251"/>
        <end position="269"/>
    </location>
</feature>
<evidence type="ECO:0000256" key="2">
    <source>
        <dbReference type="ARBA" id="ARBA00022448"/>
    </source>
</evidence>
<keyword evidence="5 7" id="KW-1133">Transmembrane helix</keyword>
<keyword evidence="10" id="KW-1185">Reference proteome</keyword>
<dbReference type="AlphaFoldDB" id="A0A929FZF8"/>
<feature type="transmembrane region" description="Helical" evidence="7">
    <location>
        <begin position="212"/>
        <end position="239"/>
    </location>
</feature>